<evidence type="ECO:0000259" key="3">
    <source>
        <dbReference type="Pfam" id="PF13649"/>
    </source>
</evidence>
<evidence type="ECO:0000256" key="1">
    <source>
        <dbReference type="ARBA" id="ARBA00022603"/>
    </source>
</evidence>
<dbReference type="AlphaFoldDB" id="A0A173MD93"/>
<dbReference type="GO" id="GO:0032259">
    <property type="term" value="P:methylation"/>
    <property type="evidence" value="ECO:0007669"/>
    <property type="project" value="UniProtKB-KW"/>
</dbReference>
<keyword evidence="2 4" id="KW-0808">Transferase</keyword>
<dbReference type="OrthoDB" id="529208at2"/>
<gene>
    <name evidence="4" type="ORF">SAMN05421788_108299</name>
</gene>
<evidence type="ECO:0000313" key="4">
    <source>
        <dbReference type="EMBL" id="SIT29364.1"/>
    </source>
</evidence>
<dbReference type="SUPFAM" id="SSF53335">
    <property type="entry name" value="S-adenosyl-L-methionine-dependent methyltransferases"/>
    <property type="match status" value="1"/>
</dbReference>
<keyword evidence="5" id="KW-1185">Reference proteome</keyword>
<sequence>MQQTIHKTPAQHAFNKQSAIFDHIYTPNLIIQYKRQAVRDHMAAYLAPHSHILELNAGTGEDATYFAQQGHSVHATDIAEDMQQVLREKVQARGLTHQVSQEICSYTSLNNLQQQGPYDAIFSNFAGLNCTGQLHQVLSSFSPLLKPGGLVTLVIMPRFCLWEVLLLLKGKWRTAFRRFKGKNGVPARVEGIDFTCWYYPPRFIQGCLQEEFELLQTEGLCTIVPPSYLNTFPVKYPRLYQQLIKWEKRYKHTWPWRLIGDYYIISLRKK</sequence>
<dbReference type="EMBL" id="FTOR01000008">
    <property type="protein sequence ID" value="SIT29364.1"/>
    <property type="molecule type" value="Genomic_DNA"/>
</dbReference>
<dbReference type="RefSeq" id="WP_076381305.1">
    <property type="nucleotide sequence ID" value="NZ_AP017422.1"/>
</dbReference>
<dbReference type="InterPro" id="IPR029063">
    <property type="entry name" value="SAM-dependent_MTases_sf"/>
</dbReference>
<dbReference type="Pfam" id="PF13649">
    <property type="entry name" value="Methyltransf_25"/>
    <property type="match status" value="1"/>
</dbReference>
<dbReference type="Proteomes" id="UP000186917">
    <property type="component" value="Unassembled WGS sequence"/>
</dbReference>
<dbReference type="STRING" id="477680.SAMN05421788_108299"/>
<organism evidence="4 5">
    <name type="scientific">Filimonas lacunae</name>
    <dbReference type="NCBI Taxonomy" id="477680"/>
    <lineage>
        <taxon>Bacteria</taxon>
        <taxon>Pseudomonadati</taxon>
        <taxon>Bacteroidota</taxon>
        <taxon>Chitinophagia</taxon>
        <taxon>Chitinophagales</taxon>
        <taxon>Chitinophagaceae</taxon>
        <taxon>Filimonas</taxon>
    </lineage>
</organism>
<dbReference type="GO" id="GO:0008168">
    <property type="term" value="F:methyltransferase activity"/>
    <property type="evidence" value="ECO:0007669"/>
    <property type="project" value="UniProtKB-KW"/>
</dbReference>
<evidence type="ECO:0000256" key="2">
    <source>
        <dbReference type="ARBA" id="ARBA00022679"/>
    </source>
</evidence>
<proteinExistence type="predicted"/>
<evidence type="ECO:0000313" key="5">
    <source>
        <dbReference type="Proteomes" id="UP000186917"/>
    </source>
</evidence>
<dbReference type="KEGG" id="fln:FLA_1569"/>
<accession>A0A173MD93</accession>
<reference evidence="5" key="1">
    <citation type="submission" date="2017-01" db="EMBL/GenBank/DDBJ databases">
        <authorList>
            <person name="Varghese N."/>
            <person name="Submissions S."/>
        </authorList>
    </citation>
    <scope>NUCLEOTIDE SEQUENCE [LARGE SCALE GENOMIC DNA]</scope>
    <source>
        <strain evidence="5">DSM 21054</strain>
    </source>
</reference>
<dbReference type="PANTHER" id="PTHR43861">
    <property type="entry name" value="TRANS-ACONITATE 2-METHYLTRANSFERASE-RELATED"/>
    <property type="match status" value="1"/>
</dbReference>
<name>A0A173MD93_9BACT</name>
<dbReference type="Gene3D" id="3.40.50.150">
    <property type="entry name" value="Vaccinia Virus protein VP39"/>
    <property type="match status" value="1"/>
</dbReference>
<feature type="domain" description="Methyltransferase" evidence="3">
    <location>
        <begin position="52"/>
        <end position="149"/>
    </location>
</feature>
<protein>
    <submittedName>
        <fullName evidence="4">Methyltransferase domain-containing protein</fullName>
    </submittedName>
</protein>
<keyword evidence="1 4" id="KW-0489">Methyltransferase</keyword>
<dbReference type="CDD" id="cd02440">
    <property type="entry name" value="AdoMet_MTases"/>
    <property type="match status" value="1"/>
</dbReference>
<dbReference type="InterPro" id="IPR041698">
    <property type="entry name" value="Methyltransf_25"/>
</dbReference>
<dbReference type="PANTHER" id="PTHR43861:SF1">
    <property type="entry name" value="TRANS-ACONITATE 2-METHYLTRANSFERASE"/>
    <property type="match status" value="1"/>
</dbReference>